<keyword evidence="4" id="KW-0963">Cytoplasm</keyword>
<keyword evidence="7" id="KW-0472">Membrane</keyword>
<keyword evidence="12" id="KW-1185">Reference proteome</keyword>
<dbReference type="PANTHER" id="PTHR16932:SF18">
    <property type="entry name" value="INTERFERON, ALPHA-INDUCIBLE PROTEIN 27-LIKE 2"/>
    <property type="match status" value="1"/>
</dbReference>
<evidence type="ECO:0000256" key="2">
    <source>
        <dbReference type="ARBA" id="ARBA00004496"/>
    </source>
</evidence>
<keyword evidence="6" id="KW-1133">Transmembrane helix</keyword>
<dbReference type="InterPro" id="IPR009311">
    <property type="entry name" value="IFI6/IFI27-like"/>
</dbReference>
<gene>
    <name evidence="11" type="primary">IFI27</name>
    <name evidence="11" type="ORF">AK812_SmicGene12178</name>
</gene>
<dbReference type="GO" id="GO:0051015">
    <property type="term" value="F:actin filament binding"/>
    <property type="evidence" value="ECO:0007669"/>
    <property type="project" value="InterPro"/>
</dbReference>
<proteinExistence type="inferred from homology"/>
<sequence length="686" mass="73552">MQPATVVVRSRRRGMLVNRFPALCSEPGGKVVANRFGKAKEWETWTMEFHGDKVALRSHHGKYLTAQADGFVVADRESARGSEKWSMDNAPGSDGYIVAFKSCHGKYLCADGGHFGNIGVGNVVHADRDSCGEWEQWTISTPGDVPLCRAHVAHALGAMAASGATGTAVALAVTPGIATALGFTAEGIAAGSAAAGMMSVAAIAEGGGVAAGSTVATLQAVGTGASLAGTPLAGTICAVALPVTAVVGFAVWAGVVTNRSFLTNPLKDKPPQGKWMLGTEEGMYNVLFYEFPDEPTAVHAFDDVKTSRILFNKEHREVRCAGLNSSGIERKEVAGNAKVQVLTFFAPLDAATPAGRRRGGLNLPPELELLWAAAIRGNLIDPLKAADEEALPFKTVFVLGHELGVLSNMAHGPYGGLAEALQLKSEHFWFEVPMLRGSLTGQILINPDKAHALFAIEDLKNMAAQEPLDFLGGSAGPFTPIPHWMREMFNRDLVLYGGEIPEIKEQRRPIATENPPRQKVASSSTDTTVKEMPARFTREATSFEVTDMLMRVAAAERQKERMPRQFGQCDHPEQPPVRRIARTQTVLCMLQSRTTKAELLQALGEVQLHPGALIPVDDIARCRHVGGSGNFCCELCGKCFETKDPPIVSQPGDYRPGSDHCDARPPATEVPATWPAVTLLSGRPRW</sequence>
<dbReference type="Pfam" id="PF06268">
    <property type="entry name" value="Fascin"/>
    <property type="match status" value="1"/>
</dbReference>
<feature type="domain" description="Fascin-like" evidence="10">
    <location>
        <begin position="28"/>
        <end position="111"/>
    </location>
</feature>
<feature type="region of interest" description="Disordered" evidence="9">
    <location>
        <begin position="507"/>
        <end position="530"/>
    </location>
</feature>
<evidence type="ECO:0000313" key="12">
    <source>
        <dbReference type="Proteomes" id="UP000186817"/>
    </source>
</evidence>
<evidence type="ECO:0000256" key="4">
    <source>
        <dbReference type="ARBA" id="ARBA00022490"/>
    </source>
</evidence>
<comment type="caution">
    <text evidence="11">The sequence shown here is derived from an EMBL/GenBank/DDBJ whole genome shotgun (WGS) entry which is preliminary data.</text>
</comment>
<accession>A0A1Q9EBD5</accession>
<keyword evidence="5" id="KW-0812">Transmembrane</keyword>
<dbReference type="Proteomes" id="UP000186817">
    <property type="component" value="Unassembled WGS sequence"/>
</dbReference>
<evidence type="ECO:0000256" key="5">
    <source>
        <dbReference type="ARBA" id="ARBA00022692"/>
    </source>
</evidence>
<evidence type="ECO:0000256" key="3">
    <source>
        <dbReference type="ARBA" id="ARBA00007262"/>
    </source>
</evidence>
<dbReference type="InterPro" id="IPR008999">
    <property type="entry name" value="Actin-crosslinking"/>
</dbReference>
<dbReference type="EMBL" id="LSRX01000202">
    <property type="protein sequence ID" value="OLQ04713.1"/>
    <property type="molecule type" value="Genomic_DNA"/>
</dbReference>
<dbReference type="AlphaFoldDB" id="A0A1Q9EBD5"/>
<dbReference type="CDD" id="cd00257">
    <property type="entry name" value="beta-trefoil_FSCN-like"/>
    <property type="match status" value="1"/>
</dbReference>
<dbReference type="SUPFAM" id="SSF50405">
    <property type="entry name" value="Actin-crosslinking proteins"/>
    <property type="match status" value="1"/>
</dbReference>
<dbReference type="GO" id="GO:0030674">
    <property type="term" value="F:protein-macromolecule adaptor activity"/>
    <property type="evidence" value="ECO:0007669"/>
    <property type="project" value="InterPro"/>
</dbReference>
<comment type="subcellular location">
    <subcellularLocation>
        <location evidence="2">Cytoplasm</location>
    </subcellularLocation>
    <subcellularLocation>
        <location evidence="1">Membrane</location>
        <topology evidence="1">Multi-pass membrane protein</topology>
    </subcellularLocation>
</comment>
<dbReference type="Gene3D" id="6.10.110.10">
    <property type="match status" value="1"/>
</dbReference>
<evidence type="ECO:0000256" key="7">
    <source>
        <dbReference type="ARBA" id="ARBA00023136"/>
    </source>
</evidence>
<evidence type="ECO:0000256" key="1">
    <source>
        <dbReference type="ARBA" id="ARBA00004141"/>
    </source>
</evidence>
<evidence type="ECO:0000256" key="8">
    <source>
        <dbReference type="ARBA" id="ARBA00023203"/>
    </source>
</evidence>
<dbReference type="GO" id="GO:0005737">
    <property type="term" value="C:cytoplasm"/>
    <property type="evidence" value="ECO:0007669"/>
    <property type="project" value="UniProtKB-SubCell"/>
</dbReference>
<dbReference type="GO" id="GO:0016020">
    <property type="term" value="C:membrane"/>
    <property type="evidence" value="ECO:0007669"/>
    <property type="project" value="UniProtKB-SubCell"/>
</dbReference>
<dbReference type="OrthoDB" id="429835at2759"/>
<dbReference type="Pfam" id="PF06140">
    <property type="entry name" value="Ifi-6-16"/>
    <property type="match status" value="1"/>
</dbReference>
<comment type="similarity">
    <text evidence="3">Belongs to the IFI6/IFI27 family.</text>
</comment>
<protein>
    <submittedName>
        <fullName evidence="11">Interferon alpha-inducible protein 27, mitochondrial</fullName>
    </submittedName>
</protein>
<evidence type="ECO:0000256" key="6">
    <source>
        <dbReference type="ARBA" id="ARBA00022989"/>
    </source>
</evidence>
<dbReference type="InterPro" id="IPR038213">
    <property type="entry name" value="IFI6/IFI27-like_sf"/>
</dbReference>
<organism evidence="11 12">
    <name type="scientific">Symbiodinium microadriaticum</name>
    <name type="common">Dinoflagellate</name>
    <name type="synonym">Zooxanthella microadriatica</name>
    <dbReference type="NCBI Taxonomy" id="2951"/>
    <lineage>
        <taxon>Eukaryota</taxon>
        <taxon>Sar</taxon>
        <taxon>Alveolata</taxon>
        <taxon>Dinophyceae</taxon>
        <taxon>Suessiales</taxon>
        <taxon>Symbiodiniaceae</taxon>
        <taxon>Symbiodinium</taxon>
    </lineage>
</organism>
<evidence type="ECO:0000313" key="11">
    <source>
        <dbReference type="EMBL" id="OLQ04713.1"/>
    </source>
</evidence>
<evidence type="ECO:0000259" key="10">
    <source>
        <dbReference type="Pfam" id="PF06268"/>
    </source>
</evidence>
<keyword evidence="8" id="KW-0009">Actin-binding</keyword>
<dbReference type="Gene3D" id="2.80.10.50">
    <property type="match status" value="1"/>
</dbReference>
<reference evidence="11 12" key="1">
    <citation type="submission" date="2016-02" db="EMBL/GenBank/DDBJ databases">
        <title>Genome analysis of coral dinoflagellate symbionts highlights evolutionary adaptations to a symbiotic lifestyle.</title>
        <authorList>
            <person name="Aranda M."/>
            <person name="Li Y."/>
            <person name="Liew Y.J."/>
            <person name="Baumgarten S."/>
            <person name="Simakov O."/>
            <person name="Wilson M."/>
            <person name="Piel J."/>
            <person name="Ashoor H."/>
            <person name="Bougouffa S."/>
            <person name="Bajic V.B."/>
            <person name="Ryu T."/>
            <person name="Ravasi T."/>
            <person name="Bayer T."/>
            <person name="Micklem G."/>
            <person name="Kim H."/>
            <person name="Bhak J."/>
            <person name="Lajeunesse T.C."/>
            <person name="Voolstra C.R."/>
        </authorList>
    </citation>
    <scope>NUCLEOTIDE SEQUENCE [LARGE SCALE GENOMIC DNA]</scope>
    <source>
        <strain evidence="11 12">CCMP2467</strain>
    </source>
</reference>
<evidence type="ECO:0000256" key="9">
    <source>
        <dbReference type="SAM" id="MobiDB-lite"/>
    </source>
</evidence>
<name>A0A1Q9EBD5_SYMMI</name>
<dbReference type="InterPro" id="IPR022768">
    <property type="entry name" value="Fascin-like_dom"/>
</dbReference>
<dbReference type="PANTHER" id="PTHR16932">
    <property type="entry name" value="INTERFERON ALPHA-INDUCIBLE PROTEIN 27"/>
    <property type="match status" value="1"/>
</dbReference>